<sequence>MIDVTAIQSELQCKSCAGQCLYDPAVQALNCSSCGTVRRLEREDDSEAWAEFPFDPDAPLDEAPITFEGQVLSCQTCGGTVTFVAQSLSSACAYCDGPVVLKKADRGFAPMALIPYRVPQQDAQAFALAWVRKRLAAPNDLYGVVAKARVAGIYVPFWTFDSQEAVDYWAKYTVRRNKRNYTKRVRGNIRIRFDDLLVPASPHVTPLIRDGILHDFDPQRLRPYRAGYVAGFAAEQHHQSVAEGLAANADDKALLIRNKIKRDINKSRVHDIGYHTDTTGIHYRRILLPVWILHYTYDGAAHKVVVCGMQGRTFGERPFSMKKLLGYSALLSSIAVVTGLVWGAVGLL</sequence>
<keyword evidence="1" id="KW-0812">Transmembrane</keyword>
<name>A0ABW8UV25_9RHOB</name>
<gene>
    <name evidence="2" type="ORF">ACERZ8_14320</name>
</gene>
<accession>A0ABW8UV25</accession>
<dbReference type="EMBL" id="JBHDIY010000002">
    <property type="protein sequence ID" value="MFL4470998.1"/>
    <property type="molecule type" value="Genomic_DNA"/>
</dbReference>
<evidence type="ECO:0000256" key="1">
    <source>
        <dbReference type="SAM" id="Phobius"/>
    </source>
</evidence>
<dbReference type="RefSeq" id="WP_407592834.1">
    <property type="nucleotide sequence ID" value="NZ_JBHDIY010000002.1"/>
</dbReference>
<dbReference type="Proteomes" id="UP001627408">
    <property type="component" value="Unassembled WGS sequence"/>
</dbReference>
<proteinExistence type="predicted"/>
<feature type="transmembrane region" description="Helical" evidence="1">
    <location>
        <begin position="324"/>
        <end position="345"/>
    </location>
</feature>
<keyword evidence="3" id="KW-1185">Reference proteome</keyword>
<evidence type="ECO:0000313" key="3">
    <source>
        <dbReference type="Proteomes" id="UP001627408"/>
    </source>
</evidence>
<evidence type="ECO:0000313" key="2">
    <source>
        <dbReference type="EMBL" id="MFL4470998.1"/>
    </source>
</evidence>
<protein>
    <recommendedName>
        <fullName evidence="4">Primosomal protein N' (Replication factor Y)-superfamily II helicase</fullName>
    </recommendedName>
</protein>
<organism evidence="2 3">
    <name type="scientific">Tateyamaria armeniaca</name>
    <dbReference type="NCBI Taxonomy" id="2518930"/>
    <lineage>
        <taxon>Bacteria</taxon>
        <taxon>Pseudomonadati</taxon>
        <taxon>Pseudomonadota</taxon>
        <taxon>Alphaproteobacteria</taxon>
        <taxon>Rhodobacterales</taxon>
        <taxon>Roseobacteraceae</taxon>
        <taxon>Tateyamaria</taxon>
    </lineage>
</organism>
<reference evidence="2 3" key="1">
    <citation type="submission" date="2024-08" db="EMBL/GenBank/DDBJ databases">
        <title>Tateyamaria sp. nov., isolated from marine algae.</title>
        <authorList>
            <person name="Choi B.J."/>
            <person name="Kim J.M."/>
            <person name="Lee J.K."/>
            <person name="Choi D.G."/>
            <person name="Bayburt H."/>
            <person name="Baek J.H."/>
            <person name="Han D.M."/>
            <person name="Jeon C.O."/>
        </authorList>
    </citation>
    <scope>NUCLEOTIDE SEQUENCE [LARGE SCALE GENOMIC DNA]</scope>
    <source>
        <strain evidence="2 3">KMU-156</strain>
    </source>
</reference>
<keyword evidence="1" id="KW-1133">Transmembrane helix</keyword>
<keyword evidence="1" id="KW-0472">Membrane</keyword>
<evidence type="ECO:0008006" key="4">
    <source>
        <dbReference type="Google" id="ProtNLM"/>
    </source>
</evidence>
<comment type="caution">
    <text evidence="2">The sequence shown here is derived from an EMBL/GenBank/DDBJ whole genome shotgun (WGS) entry which is preliminary data.</text>
</comment>